<evidence type="ECO:0000313" key="3">
    <source>
        <dbReference type="Proteomes" id="UP000078397"/>
    </source>
</evidence>
<dbReference type="AlphaFoldDB" id="A0A179FXG4"/>
<dbReference type="STRING" id="1380566.A0A179FXG4"/>
<feature type="region of interest" description="Disordered" evidence="1">
    <location>
        <begin position="545"/>
        <end position="618"/>
    </location>
</feature>
<feature type="compositionally biased region" description="Polar residues" evidence="1">
    <location>
        <begin position="549"/>
        <end position="559"/>
    </location>
</feature>
<dbReference type="OrthoDB" id="5419922at2759"/>
<evidence type="ECO:0000313" key="2">
    <source>
        <dbReference type="EMBL" id="OAQ69743.1"/>
    </source>
</evidence>
<dbReference type="RefSeq" id="XP_018146280.1">
    <property type="nucleotide sequence ID" value="XM_018291027.1"/>
</dbReference>
<feature type="compositionally biased region" description="Basic residues" evidence="1">
    <location>
        <begin position="254"/>
        <end position="264"/>
    </location>
</feature>
<feature type="compositionally biased region" description="Acidic residues" evidence="1">
    <location>
        <begin position="355"/>
        <end position="366"/>
    </location>
</feature>
<gene>
    <name evidence="2" type="ORF">VFPPC_13250</name>
</gene>
<feature type="compositionally biased region" description="Basic and acidic residues" evidence="1">
    <location>
        <begin position="325"/>
        <end position="338"/>
    </location>
</feature>
<keyword evidence="3" id="KW-1185">Reference proteome</keyword>
<accession>A0A179FXG4</accession>
<comment type="caution">
    <text evidence="2">The sequence shown here is derived from an EMBL/GenBank/DDBJ whole genome shotgun (WGS) entry which is preliminary data.</text>
</comment>
<feature type="compositionally biased region" description="Acidic residues" evidence="1">
    <location>
        <begin position="433"/>
        <end position="453"/>
    </location>
</feature>
<dbReference type="Proteomes" id="UP000078397">
    <property type="component" value="Unassembled WGS sequence"/>
</dbReference>
<name>A0A179FXG4_METCM</name>
<feature type="compositionally biased region" description="Polar residues" evidence="1">
    <location>
        <begin position="454"/>
        <end position="463"/>
    </location>
</feature>
<feature type="region of interest" description="Disordered" evidence="1">
    <location>
        <begin position="812"/>
        <end position="848"/>
    </location>
</feature>
<feature type="compositionally biased region" description="Basic and acidic residues" evidence="1">
    <location>
        <begin position="160"/>
        <end position="171"/>
    </location>
</feature>
<feature type="compositionally biased region" description="Basic and acidic residues" evidence="1">
    <location>
        <begin position="583"/>
        <end position="610"/>
    </location>
</feature>
<feature type="compositionally biased region" description="Polar residues" evidence="1">
    <location>
        <begin position="285"/>
        <end position="322"/>
    </location>
</feature>
<feature type="compositionally biased region" description="Polar residues" evidence="1">
    <location>
        <begin position="503"/>
        <end position="513"/>
    </location>
</feature>
<feature type="region of interest" description="Disordered" evidence="1">
    <location>
        <begin position="79"/>
        <end position="219"/>
    </location>
</feature>
<feature type="compositionally biased region" description="Polar residues" evidence="1">
    <location>
        <begin position="570"/>
        <end position="582"/>
    </location>
</feature>
<protein>
    <submittedName>
        <fullName evidence="2">Protamine P1</fullName>
    </submittedName>
</protein>
<dbReference type="EMBL" id="LSBJ02000002">
    <property type="protein sequence ID" value="OAQ69743.1"/>
    <property type="molecule type" value="Genomic_DNA"/>
</dbReference>
<feature type="region of interest" description="Disordered" evidence="1">
    <location>
        <begin position="759"/>
        <end position="780"/>
    </location>
</feature>
<evidence type="ECO:0000256" key="1">
    <source>
        <dbReference type="SAM" id="MobiDB-lite"/>
    </source>
</evidence>
<feature type="region of interest" description="Disordered" evidence="1">
    <location>
        <begin position="231"/>
        <end position="526"/>
    </location>
</feature>
<sequence length="960" mass="104679">MATGRGMSTETKETETWGDDIIYSESICQPEDVFYEGSENDDYDNEATRRRRYEEAGQRFLDGTIPVLVSASLRGPFDSRSGFANPWASNRRKTTSRLSTEPAKAIKRNVQRESRTSSHSKVAQKPTLHARTTDCHLPSPESLKQAPYTQQHPYLEADELDKVNKWREKVDPLSNKGDFWGSDRTDNATSLKRRRAAGSEWLKKVSAKRQRSSITQQPSLYHGSVDIDVDELMADTPSSSLEKAAPVNSPSNRRSPRNTLRKATRANQAESDDELSPNKAAAAATLSSPVSLRNAPVLSSSMTTTQPPNYITSSVGTQTTPSRLRYVEVQDIPSKDESLQAEAGPPETNDNGQYDGDDDADEDEDVVSITDIGSPAQSVPETTLNEEDDGSQGLPKGHSVGNRTSDTIGVRQVQGVPLEITESGNQSIKGDDESTADDNNELDSDMEAGDDSGESTASAQNLLSVDGNEASSAKHANHEGTSVNAALVDSKTAMADDNVEAGSKSNNHSTPATPTHGRPTKETSQFSFKGIFNRFVPSSPWSKLAHLTASASPCPSTKSPKPRMNDGENQDQQADTITSDRNATPKENDAVIHQDSEVVPKNEIERHDGLRSQSSCEIPDSGQLIESIQGANTTSASKNETTSPVIATMKDIPRVSDSQQSPWVKTEHAVLSRSPLGILPPNLSEAKSLHIGDFNNGASVFTSQIQSPWAKNTSPVASFVPNAGSKENVEQRLSANPSITRPTTPEPQFCVKSFSSFISPSPDRSRKGTIALSSSRPCLGNRRGARALRSAMATRFAHKRPDRRVSWADSLVQAEGTSSQEDILSSTQLRPRRRSSPPPETPISDLRADPDTKFAKHFEAVANRNTHQRDNLIPTESQQQQSPNPFAMAETFMAADATDQESESKEAETMECPDSVLSRASEEPMDIVEDMVREMGDFWDPWNVDAELDRARKVAQDETG</sequence>
<reference evidence="2 3" key="1">
    <citation type="journal article" date="2016" name="PLoS Pathog.">
        <title>Biosynthesis of antibiotic leucinostatins in bio-control fungus Purpureocillium lilacinum and their inhibition on phytophthora revealed by genome mining.</title>
        <authorList>
            <person name="Wang G."/>
            <person name="Liu Z."/>
            <person name="Lin R."/>
            <person name="Li E."/>
            <person name="Mao Z."/>
            <person name="Ling J."/>
            <person name="Yang Y."/>
            <person name="Yin W.B."/>
            <person name="Xie B."/>
        </authorList>
    </citation>
    <scope>NUCLEOTIDE SEQUENCE [LARGE SCALE GENOMIC DNA]</scope>
    <source>
        <strain evidence="2">170</strain>
    </source>
</reference>
<feature type="region of interest" description="Disordered" evidence="1">
    <location>
        <begin position="1"/>
        <end position="22"/>
    </location>
</feature>
<proteinExistence type="predicted"/>
<dbReference type="GeneID" id="28855021"/>
<dbReference type="KEGG" id="pchm:VFPPC_13250"/>
<feature type="compositionally biased region" description="Polar residues" evidence="1">
    <location>
        <begin position="815"/>
        <end position="829"/>
    </location>
</feature>
<organism evidence="2 3">
    <name type="scientific">Pochonia chlamydosporia 170</name>
    <dbReference type="NCBI Taxonomy" id="1380566"/>
    <lineage>
        <taxon>Eukaryota</taxon>
        <taxon>Fungi</taxon>
        <taxon>Dikarya</taxon>
        <taxon>Ascomycota</taxon>
        <taxon>Pezizomycotina</taxon>
        <taxon>Sordariomycetes</taxon>
        <taxon>Hypocreomycetidae</taxon>
        <taxon>Hypocreales</taxon>
        <taxon>Clavicipitaceae</taxon>
        <taxon>Pochonia</taxon>
    </lineage>
</organism>